<dbReference type="InterPro" id="IPR034457">
    <property type="entry name" value="Organic_radical-activating"/>
</dbReference>
<dbReference type="InterPro" id="IPR007197">
    <property type="entry name" value="rSAM"/>
</dbReference>
<comment type="cofactor">
    <cofactor evidence="1">
        <name>[4Fe-4S] cluster</name>
        <dbReference type="ChEBI" id="CHEBI:49883"/>
    </cofactor>
</comment>
<evidence type="ECO:0000259" key="7">
    <source>
        <dbReference type="PROSITE" id="PS51918"/>
    </source>
</evidence>
<keyword evidence="5" id="KW-0408">Iron</keyword>
<dbReference type="InterPro" id="IPR012840">
    <property type="entry name" value="NrdG2"/>
</dbReference>
<dbReference type="Proteomes" id="UP000886667">
    <property type="component" value="Unassembled WGS sequence"/>
</dbReference>
<dbReference type="PANTHER" id="PTHR30352:SF13">
    <property type="entry name" value="GLYCYL-RADICAL ENZYME ACTIVATING ENZYME YJJW-RELATED"/>
    <property type="match status" value="1"/>
</dbReference>
<keyword evidence="2" id="KW-0004">4Fe-4S</keyword>
<comment type="caution">
    <text evidence="8">The sequence shown here is derived from an EMBL/GenBank/DDBJ whole genome shotgun (WGS) entry which is preliminary data.</text>
</comment>
<sequence>MPKACPKAEDPSQLQVGGITPLTTIDYPDALSAVIYCQGCPLKCDYCHNPELIPREATTPIPWHEVVSFLHQRRGLLDAVVFSGGEPTLQAALPAAVKTIKKMGFLVGLHSAGPYPQRFAALLPYLDWVGLDIKALAEDYAALTGSTCSGRAAWQCAEMLIESGIPHQIRTTRHPLNSPPEKQKVLIKRLLTLGKTDHKWQTCRSSDGQNTQ</sequence>
<gene>
    <name evidence="8" type="ORF">JAZ07_21485</name>
</gene>
<dbReference type="GO" id="GO:0046872">
    <property type="term" value="F:metal ion binding"/>
    <property type="evidence" value="ECO:0007669"/>
    <property type="project" value="UniProtKB-KW"/>
</dbReference>
<dbReference type="SUPFAM" id="SSF102114">
    <property type="entry name" value="Radical SAM enzymes"/>
    <property type="match status" value="1"/>
</dbReference>
<reference evidence="8" key="1">
    <citation type="journal article" date="2021" name="Proc. Natl. Acad. Sci. U.S.A.">
        <title>Global biogeography of chemosynthetic symbionts reveals both localized and globally distributed symbiont groups. .</title>
        <authorList>
            <person name="Osvatic J.T."/>
            <person name="Wilkins L.G.E."/>
            <person name="Leibrecht L."/>
            <person name="Leray M."/>
            <person name="Zauner S."/>
            <person name="Polzin J."/>
            <person name="Camacho Y."/>
            <person name="Gros O."/>
            <person name="van Gils J.A."/>
            <person name="Eisen J.A."/>
            <person name="Petersen J.M."/>
            <person name="Yuen B."/>
        </authorList>
    </citation>
    <scope>NUCLEOTIDE SEQUENCE</scope>
    <source>
        <strain evidence="8">MAGclacostrist064TRANS</strain>
    </source>
</reference>
<feature type="domain" description="Radical SAM core" evidence="7">
    <location>
        <begin position="25"/>
        <end position="212"/>
    </location>
</feature>
<evidence type="ECO:0000256" key="2">
    <source>
        <dbReference type="ARBA" id="ARBA00022485"/>
    </source>
</evidence>
<name>A0A9E4TAE0_9GAMM</name>
<dbReference type="PROSITE" id="PS51918">
    <property type="entry name" value="RADICAL_SAM"/>
    <property type="match status" value="1"/>
</dbReference>
<keyword evidence="3" id="KW-0949">S-adenosyl-L-methionine</keyword>
<dbReference type="Gene3D" id="3.20.20.70">
    <property type="entry name" value="Aldolase class I"/>
    <property type="match status" value="1"/>
</dbReference>
<evidence type="ECO:0000256" key="4">
    <source>
        <dbReference type="ARBA" id="ARBA00022723"/>
    </source>
</evidence>
<dbReference type="EMBL" id="JAEPCM010000818">
    <property type="protein sequence ID" value="MCG7948919.1"/>
    <property type="molecule type" value="Genomic_DNA"/>
</dbReference>
<dbReference type="PANTHER" id="PTHR30352">
    <property type="entry name" value="PYRUVATE FORMATE-LYASE-ACTIVATING ENZYME"/>
    <property type="match status" value="1"/>
</dbReference>
<evidence type="ECO:0000313" key="8">
    <source>
        <dbReference type="EMBL" id="MCG7948919.1"/>
    </source>
</evidence>
<evidence type="ECO:0000256" key="6">
    <source>
        <dbReference type="ARBA" id="ARBA00023014"/>
    </source>
</evidence>
<dbReference type="SFLD" id="SFLDG01094">
    <property type="entry name" value="Uncharacterised_Radical_SAM_Su"/>
    <property type="match status" value="1"/>
</dbReference>
<dbReference type="CDD" id="cd01335">
    <property type="entry name" value="Radical_SAM"/>
    <property type="match status" value="1"/>
</dbReference>
<organism evidence="8 9">
    <name type="scientific">Candidatus Thiodiazotropha taylori</name>
    <dbReference type="NCBI Taxonomy" id="2792791"/>
    <lineage>
        <taxon>Bacteria</taxon>
        <taxon>Pseudomonadati</taxon>
        <taxon>Pseudomonadota</taxon>
        <taxon>Gammaproteobacteria</taxon>
        <taxon>Chromatiales</taxon>
        <taxon>Sedimenticolaceae</taxon>
        <taxon>Candidatus Thiodiazotropha</taxon>
    </lineage>
</organism>
<keyword evidence="4" id="KW-0479">Metal-binding</keyword>
<proteinExistence type="predicted"/>
<keyword evidence="6" id="KW-0411">Iron-sulfur</keyword>
<evidence type="ECO:0000256" key="5">
    <source>
        <dbReference type="ARBA" id="ARBA00023004"/>
    </source>
</evidence>
<dbReference type="GO" id="GO:0003824">
    <property type="term" value="F:catalytic activity"/>
    <property type="evidence" value="ECO:0007669"/>
    <property type="project" value="InterPro"/>
</dbReference>
<accession>A0A9E4TAE0</accession>
<dbReference type="SFLD" id="SFLDS00029">
    <property type="entry name" value="Radical_SAM"/>
    <property type="match status" value="1"/>
</dbReference>
<dbReference type="Pfam" id="PF04055">
    <property type="entry name" value="Radical_SAM"/>
    <property type="match status" value="1"/>
</dbReference>
<evidence type="ECO:0000256" key="1">
    <source>
        <dbReference type="ARBA" id="ARBA00001966"/>
    </source>
</evidence>
<evidence type="ECO:0000256" key="3">
    <source>
        <dbReference type="ARBA" id="ARBA00022691"/>
    </source>
</evidence>
<dbReference type="GO" id="GO:0051539">
    <property type="term" value="F:4 iron, 4 sulfur cluster binding"/>
    <property type="evidence" value="ECO:0007669"/>
    <property type="project" value="UniProtKB-KW"/>
</dbReference>
<evidence type="ECO:0000313" key="9">
    <source>
        <dbReference type="Proteomes" id="UP000886667"/>
    </source>
</evidence>
<dbReference type="NCBIfam" id="TIGR02495">
    <property type="entry name" value="NrdG2"/>
    <property type="match status" value="1"/>
</dbReference>
<dbReference type="AlphaFoldDB" id="A0A9E4TAE0"/>
<dbReference type="InterPro" id="IPR013785">
    <property type="entry name" value="Aldolase_TIM"/>
</dbReference>
<dbReference type="InterPro" id="IPR058240">
    <property type="entry name" value="rSAM_sf"/>
</dbReference>
<protein>
    <submittedName>
        <fullName evidence="8">Anaerobic ribonucleoside-triphosphate reductase activating protein</fullName>
    </submittedName>
</protein>